<evidence type="ECO:0000313" key="3">
    <source>
        <dbReference type="EMBL" id="CAD7594446.1"/>
    </source>
</evidence>
<dbReference type="InterPro" id="IPR003599">
    <property type="entry name" value="Ig_sub"/>
</dbReference>
<dbReference type="AlphaFoldDB" id="A0A7R9JZU7"/>
<accession>A0A7R9JZU7</accession>
<feature type="domain" description="Ig-like" evidence="2">
    <location>
        <begin position="71"/>
        <end position="185"/>
    </location>
</feature>
<evidence type="ECO:0000259" key="2">
    <source>
        <dbReference type="PROSITE" id="PS50835"/>
    </source>
</evidence>
<dbReference type="InterPro" id="IPR007110">
    <property type="entry name" value="Ig-like_dom"/>
</dbReference>
<dbReference type="PROSITE" id="PS50835">
    <property type="entry name" value="IG_LIKE"/>
    <property type="match status" value="1"/>
</dbReference>
<name>A0A7R9JZU7_TIMGE</name>
<proteinExistence type="predicted"/>
<organism evidence="3">
    <name type="scientific">Timema genevievae</name>
    <name type="common">Walking stick</name>
    <dbReference type="NCBI Taxonomy" id="629358"/>
    <lineage>
        <taxon>Eukaryota</taxon>
        <taxon>Metazoa</taxon>
        <taxon>Ecdysozoa</taxon>
        <taxon>Arthropoda</taxon>
        <taxon>Hexapoda</taxon>
        <taxon>Insecta</taxon>
        <taxon>Pterygota</taxon>
        <taxon>Neoptera</taxon>
        <taxon>Polyneoptera</taxon>
        <taxon>Phasmatodea</taxon>
        <taxon>Timematodea</taxon>
        <taxon>Timematoidea</taxon>
        <taxon>Timematidae</taxon>
        <taxon>Timema</taxon>
    </lineage>
</organism>
<protein>
    <recommendedName>
        <fullName evidence="2">Ig-like domain-containing protein</fullName>
    </recommendedName>
</protein>
<feature type="compositionally biased region" description="Pro residues" evidence="1">
    <location>
        <begin position="66"/>
        <end position="75"/>
    </location>
</feature>
<feature type="region of interest" description="Disordered" evidence="1">
    <location>
        <begin position="23"/>
        <end position="86"/>
    </location>
</feature>
<dbReference type="SUPFAM" id="SSF48726">
    <property type="entry name" value="Immunoglobulin"/>
    <property type="match status" value="1"/>
</dbReference>
<evidence type="ECO:0000256" key="1">
    <source>
        <dbReference type="SAM" id="MobiDB-lite"/>
    </source>
</evidence>
<reference evidence="3" key="1">
    <citation type="submission" date="2020-11" db="EMBL/GenBank/DDBJ databases">
        <authorList>
            <person name="Tran Van P."/>
        </authorList>
    </citation>
    <scope>NUCLEOTIDE SEQUENCE</scope>
</reference>
<gene>
    <name evidence="3" type="ORF">TGEB3V08_LOCUS5678</name>
</gene>
<sequence>MNLLGLCSATFFTRYSTTLASHTLRHRQRGPSGLPRPSRDDGGEPLEYSSRPNDTFTSYSSSSPVTPSPVPPSSLPPREVTVSQHEEARLTCDLPADYSRGGDNGGSAPPRFEPVWRHGEEVVDAVKVSGSMLGRVGSLGHRFTRDSITGQLNIANVRLEDDGLWRCEDREPVTGALLATSAPIRLVVLGE</sequence>
<dbReference type="InterPro" id="IPR036179">
    <property type="entry name" value="Ig-like_dom_sf"/>
</dbReference>
<dbReference type="SMART" id="SM00409">
    <property type="entry name" value="IG"/>
    <property type="match status" value="1"/>
</dbReference>
<dbReference type="Gene3D" id="2.60.40.10">
    <property type="entry name" value="Immunoglobulins"/>
    <property type="match status" value="1"/>
</dbReference>
<dbReference type="InterPro" id="IPR013783">
    <property type="entry name" value="Ig-like_fold"/>
</dbReference>
<dbReference type="EMBL" id="OE841159">
    <property type="protein sequence ID" value="CAD7594446.1"/>
    <property type="molecule type" value="Genomic_DNA"/>
</dbReference>